<sequence length="623" mass="69250">MGRRSRSREHHRRRSRSRRRRTPSESTDSDSQDDRRSRRHHHRTEGAGNTDRGSRGHHHQQEPRGSQYRRHSTSHVPYVIPASAPRISVPSNLPVEVTSFVDLFCLFVTRGGPSFEEEIKYREKGNPFFAFLSAPWNDPINVYYRWRLYSLLQEGPRQFMRWSTEPYQLEQGKDALVWVPPPSVQDGIEHFGYLCDSVFLNSKFDQNSIAELLQQHQKPAASWMSRLVTNDETFFVTLRSAEVTQWVSMLDLTSVWEEHSRSSTTVASAASSTSDPSASWASSLEAVETFRTKVLSAEFIAERMSFAIEHRSAGVHVLSFIMDELLRHALSATALCEVDSRLSALGTQGPVTVVRHLVSILSLLFVLHDVCRNAMADPLTAIEVERAVDTEEEQQEQAKRTATSAMLSSSSSTAPTFVKGSGGTGVKFEIPLVAQRGGQQQQQAQQRTASHHSAMKLRNPIIKGIEWMMPTIVESLIRVAVSCCGVDRSGSSGSHSVDAQPEAETGSRTVQHGVDVTIKAPATDGILSDHDPQPTVHITLSNPSHQTRSGSTAAALDATVDATEALLRKGRSDMRVVAMQLLSWTRSLVIEWGDSGLVGSRSWMKLQSQYGFIICHPIEDVSG</sequence>
<keyword evidence="4" id="KW-1185">Reference proteome</keyword>
<dbReference type="InterPro" id="IPR035967">
    <property type="entry name" value="SWAP/Surp_sf"/>
</dbReference>
<feature type="compositionally biased region" description="Basic residues" evidence="1">
    <location>
        <begin position="1"/>
        <end position="21"/>
    </location>
</feature>
<dbReference type="SUPFAM" id="SSF109905">
    <property type="entry name" value="Surp module (SWAP domain)"/>
    <property type="match status" value="1"/>
</dbReference>
<protein>
    <recommendedName>
        <fullName evidence="2">SURP motif domain-containing protein</fullName>
    </recommendedName>
</protein>
<dbReference type="Proteomes" id="UP000051952">
    <property type="component" value="Unassembled WGS sequence"/>
</dbReference>
<dbReference type="SMART" id="SM00648">
    <property type="entry name" value="SWAP"/>
    <property type="match status" value="1"/>
</dbReference>
<proteinExistence type="predicted"/>
<feature type="compositionally biased region" description="Low complexity" evidence="1">
    <location>
        <begin position="401"/>
        <end position="414"/>
    </location>
</feature>
<feature type="region of interest" description="Disordered" evidence="1">
    <location>
        <begin position="390"/>
        <end position="420"/>
    </location>
</feature>
<dbReference type="OrthoDB" id="377209at2759"/>
<dbReference type="InterPro" id="IPR051485">
    <property type="entry name" value="SR-CTD_assoc_factor"/>
</dbReference>
<dbReference type="PANTHER" id="PTHR23140">
    <property type="entry name" value="RNA PROCESSING PROTEIN LD23810P"/>
    <property type="match status" value="1"/>
</dbReference>
<evidence type="ECO:0000313" key="3">
    <source>
        <dbReference type="EMBL" id="CUE69641.1"/>
    </source>
</evidence>
<dbReference type="Pfam" id="PF01805">
    <property type="entry name" value="Surp"/>
    <property type="match status" value="1"/>
</dbReference>
<evidence type="ECO:0000256" key="1">
    <source>
        <dbReference type="SAM" id="MobiDB-lite"/>
    </source>
</evidence>
<dbReference type="OMA" id="FAVEHQK"/>
<dbReference type="PROSITE" id="PS50128">
    <property type="entry name" value="SURP"/>
    <property type="match status" value="1"/>
</dbReference>
<dbReference type="GO" id="GO:0005634">
    <property type="term" value="C:nucleus"/>
    <property type="evidence" value="ECO:0007669"/>
    <property type="project" value="TreeGrafter"/>
</dbReference>
<reference evidence="4" key="1">
    <citation type="submission" date="2015-09" db="EMBL/GenBank/DDBJ databases">
        <authorList>
            <consortium name="Pathogen Informatics"/>
        </authorList>
    </citation>
    <scope>NUCLEOTIDE SEQUENCE [LARGE SCALE GENOMIC DNA]</scope>
    <source>
        <strain evidence="4">Lake Konstanz</strain>
    </source>
</reference>
<evidence type="ECO:0000259" key="2">
    <source>
        <dbReference type="PROSITE" id="PS50128"/>
    </source>
</evidence>
<dbReference type="VEuPathDB" id="TriTrypDB:BSAL_52130"/>
<organism evidence="3 4">
    <name type="scientific">Bodo saltans</name>
    <name type="common">Flagellated protozoan</name>
    <dbReference type="NCBI Taxonomy" id="75058"/>
    <lineage>
        <taxon>Eukaryota</taxon>
        <taxon>Discoba</taxon>
        <taxon>Euglenozoa</taxon>
        <taxon>Kinetoplastea</taxon>
        <taxon>Metakinetoplastina</taxon>
        <taxon>Eubodonida</taxon>
        <taxon>Bodonidae</taxon>
        <taxon>Bodo</taxon>
    </lineage>
</organism>
<dbReference type="AlphaFoldDB" id="A0A0S4IL85"/>
<accession>A0A0S4IL85</accession>
<feature type="region of interest" description="Disordered" evidence="1">
    <location>
        <begin position="1"/>
        <end position="72"/>
    </location>
</feature>
<feature type="domain" description="SURP motif" evidence="2">
    <location>
        <begin position="100"/>
        <end position="144"/>
    </location>
</feature>
<evidence type="ECO:0000313" key="4">
    <source>
        <dbReference type="Proteomes" id="UP000051952"/>
    </source>
</evidence>
<name>A0A0S4IL85_BODSA</name>
<dbReference type="Gene3D" id="1.10.10.790">
    <property type="entry name" value="Surp module"/>
    <property type="match status" value="1"/>
</dbReference>
<gene>
    <name evidence="3" type="ORF">BSAL_52130</name>
</gene>
<dbReference type="EMBL" id="CYKH01000078">
    <property type="protein sequence ID" value="CUE69641.1"/>
    <property type="molecule type" value="Genomic_DNA"/>
</dbReference>
<dbReference type="InterPro" id="IPR000061">
    <property type="entry name" value="Surp"/>
</dbReference>
<dbReference type="GO" id="GO:0003723">
    <property type="term" value="F:RNA binding"/>
    <property type="evidence" value="ECO:0007669"/>
    <property type="project" value="InterPro"/>
</dbReference>
<dbReference type="GO" id="GO:0006396">
    <property type="term" value="P:RNA processing"/>
    <property type="evidence" value="ECO:0007669"/>
    <property type="project" value="InterPro"/>
</dbReference>
<dbReference type="PANTHER" id="PTHR23140:SF0">
    <property type="entry name" value="U2 SNRNP-ASSOCIATED SURP MOTIF-CONTAINING PROTEIN"/>
    <property type="match status" value="1"/>
</dbReference>